<comment type="caution">
    <text evidence="2">The sequence shown here is derived from an EMBL/GenBank/DDBJ whole genome shotgun (WGS) entry which is preliminary data.</text>
</comment>
<feature type="region of interest" description="Disordered" evidence="1">
    <location>
        <begin position="1"/>
        <end position="66"/>
    </location>
</feature>
<feature type="compositionally biased region" description="Low complexity" evidence="1">
    <location>
        <begin position="621"/>
        <end position="641"/>
    </location>
</feature>
<feature type="region of interest" description="Disordered" evidence="1">
    <location>
        <begin position="621"/>
        <end position="644"/>
    </location>
</feature>
<dbReference type="Proteomes" id="UP001527925">
    <property type="component" value="Unassembled WGS sequence"/>
</dbReference>
<feature type="compositionally biased region" description="Acidic residues" evidence="1">
    <location>
        <begin position="392"/>
        <end position="410"/>
    </location>
</feature>
<reference evidence="2 3" key="1">
    <citation type="submission" date="2023-09" db="EMBL/GenBank/DDBJ databases">
        <title>Pangenome analysis of Batrachochytrium dendrobatidis and related Chytrids.</title>
        <authorList>
            <person name="Yacoub M.N."/>
            <person name="Stajich J.E."/>
            <person name="James T.Y."/>
        </authorList>
    </citation>
    <scope>NUCLEOTIDE SEQUENCE [LARGE SCALE GENOMIC DNA]</scope>
    <source>
        <strain evidence="2 3">JEL0888</strain>
    </source>
</reference>
<protein>
    <submittedName>
        <fullName evidence="2">Uncharacterized protein</fullName>
    </submittedName>
</protein>
<feature type="region of interest" description="Disordered" evidence="1">
    <location>
        <begin position="353"/>
        <end position="455"/>
    </location>
</feature>
<evidence type="ECO:0000313" key="3">
    <source>
        <dbReference type="Proteomes" id="UP001527925"/>
    </source>
</evidence>
<feature type="region of interest" description="Disordered" evidence="1">
    <location>
        <begin position="83"/>
        <end position="128"/>
    </location>
</feature>
<name>A0ABR4MV94_9FUNG</name>
<dbReference type="PANTHER" id="PTHR35711">
    <property type="entry name" value="EXPRESSED PROTEIN"/>
    <property type="match status" value="1"/>
</dbReference>
<feature type="compositionally biased region" description="Low complexity" evidence="1">
    <location>
        <begin position="91"/>
        <end position="122"/>
    </location>
</feature>
<sequence length="683" mass="70120">MHIDPADDLGAGAGAGAGAAVRGDSDADADADGDNTMGDRSVDRIDESAGDSGPDASPRPDPASINGARRSAALIGTAHAGDAGGAGAGAGSDAANGGSDASALPASAATDAGATSGAGQTANRPRHRLSVPQEIVLLRETLRRQPWAAEHGSVRQAWEDIAAATAQSPEFVSLGTTLKGTAALRRIQRVCDEIRFPNPNAQRLVGTRSEIEERKRLMLLVYERIVAHRTQKMVVASGLAQAITAGSAKKRRVVEEGMLSGAEISALTSPVDVQQQHPHHSLLPQVPLQLGPADLAAALQTSLMLYPSAPQLGQLLAATDAASFASLLASNKAALPQSLAGSVTPLGPKSAGADALAVGPSTVAGESSRRKRSFSLAEGSSPEVHSNKHDSDLDDDDDDDDDESDDDDDGAAAGHADAHLRSGSAGAQMAGAAAERKEAGASRASSTKRANRPTAAANEVAAMAAAAAAAAAATAASSATPAADPALHPTFSAAPGPSADVIGEALRTLSSRLGQPAGGISPSPVQPPNLVSLLPILQPQQMIQQLQTQQQLADPTFASRLQRIVEIQQQRLEIDQRRIALEERRLKIEERRMELELARRWADLHPSGVARRSARAAGTAAAADGDADGVAAADVSGSSTAPGGDEDILALLMHEVAELRGKLRDHERLLSPLRVPAASERPN</sequence>
<accession>A0ABR4MV94</accession>
<gene>
    <name evidence="2" type="ORF">HK105_209348</name>
</gene>
<evidence type="ECO:0000313" key="2">
    <source>
        <dbReference type="EMBL" id="KAL2911197.1"/>
    </source>
</evidence>
<proteinExistence type="predicted"/>
<keyword evidence="3" id="KW-1185">Reference proteome</keyword>
<feature type="compositionally biased region" description="Low complexity" evidence="1">
    <location>
        <begin position="411"/>
        <end position="433"/>
    </location>
</feature>
<organism evidence="2 3">
    <name type="scientific">Polyrhizophydium stewartii</name>
    <dbReference type="NCBI Taxonomy" id="2732419"/>
    <lineage>
        <taxon>Eukaryota</taxon>
        <taxon>Fungi</taxon>
        <taxon>Fungi incertae sedis</taxon>
        <taxon>Chytridiomycota</taxon>
        <taxon>Chytridiomycota incertae sedis</taxon>
        <taxon>Chytridiomycetes</taxon>
        <taxon>Rhizophydiales</taxon>
        <taxon>Rhizophydiales incertae sedis</taxon>
        <taxon>Polyrhizophydium</taxon>
    </lineage>
</organism>
<dbReference type="PANTHER" id="PTHR35711:SF1">
    <property type="entry name" value="ECTODERMAL, ISOFORM F"/>
    <property type="match status" value="1"/>
</dbReference>
<evidence type="ECO:0000256" key="1">
    <source>
        <dbReference type="SAM" id="MobiDB-lite"/>
    </source>
</evidence>
<dbReference type="EMBL" id="JADGIZ020000140">
    <property type="protein sequence ID" value="KAL2911197.1"/>
    <property type="molecule type" value="Genomic_DNA"/>
</dbReference>